<keyword evidence="5 6" id="KW-0472">Membrane</keyword>
<accession>A0ABP9GH82</accession>
<evidence type="ECO:0000256" key="4">
    <source>
        <dbReference type="ARBA" id="ARBA00022989"/>
    </source>
</evidence>
<feature type="transmembrane region" description="Helical" evidence="6">
    <location>
        <begin position="273"/>
        <end position="299"/>
    </location>
</feature>
<sequence length="308" mass="35505">MLIKLSIVVGAFYFIYHKIANNSTLKFSDFIDFLSKNDAFSLKTILFLVLLSILNWFFEILKWKTLVTSIKKTSFKNALEQSLGALTASLFTPNRIGEYGAKAIYYAANHRKRIMLNNLLSNMLQMSVTAILGFIGFSFFIVEYDPNINYYKFTRFLVIAIMAFTLLGFGMTKSKFSIKGFALEKIKYFIVAYPKIKLVLGFLLSVIRYAIFSFQFYFLLQLFEVDITYLNAMAIITTMYLLASIVPSIFIFDVIIKGSIAVYLFSFIQVNELTILSIVTLMWLFNFVLPSIFGSYYVLNFNFPKNDE</sequence>
<dbReference type="EMBL" id="BAABJJ010000012">
    <property type="protein sequence ID" value="GAA4939720.1"/>
    <property type="molecule type" value="Genomic_DNA"/>
</dbReference>
<dbReference type="InterPro" id="IPR022791">
    <property type="entry name" value="L-PG_synthase/AglD"/>
</dbReference>
<evidence type="ECO:0000313" key="8">
    <source>
        <dbReference type="Proteomes" id="UP001501302"/>
    </source>
</evidence>
<protein>
    <submittedName>
        <fullName evidence="7">Lysylphosphatidylglycerol synthase domain-containing protein</fullName>
    </submittedName>
</protein>
<evidence type="ECO:0000256" key="2">
    <source>
        <dbReference type="ARBA" id="ARBA00022475"/>
    </source>
</evidence>
<evidence type="ECO:0000256" key="6">
    <source>
        <dbReference type="SAM" id="Phobius"/>
    </source>
</evidence>
<comment type="subcellular location">
    <subcellularLocation>
        <location evidence="1">Cell membrane</location>
        <topology evidence="1">Multi-pass membrane protein</topology>
    </subcellularLocation>
</comment>
<reference evidence="8" key="1">
    <citation type="journal article" date="2019" name="Int. J. Syst. Evol. Microbiol.">
        <title>The Global Catalogue of Microorganisms (GCM) 10K type strain sequencing project: providing services to taxonomists for standard genome sequencing and annotation.</title>
        <authorList>
            <consortium name="The Broad Institute Genomics Platform"/>
            <consortium name="The Broad Institute Genome Sequencing Center for Infectious Disease"/>
            <person name="Wu L."/>
            <person name="Ma J."/>
        </authorList>
    </citation>
    <scope>NUCLEOTIDE SEQUENCE [LARGE SCALE GENOMIC DNA]</scope>
    <source>
        <strain evidence="8">JCM 18285</strain>
    </source>
</reference>
<keyword evidence="8" id="KW-1185">Reference proteome</keyword>
<feature type="transmembrane region" description="Helical" evidence="6">
    <location>
        <begin position="40"/>
        <end position="58"/>
    </location>
</feature>
<evidence type="ECO:0000313" key="7">
    <source>
        <dbReference type="EMBL" id="GAA4939720.1"/>
    </source>
</evidence>
<feature type="transmembrane region" description="Helical" evidence="6">
    <location>
        <begin position="153"/>
        <end position="171"/>
    </location>
</feature>
<proteinExistence type="predicted"/>
<keyword evidence="2" id="KW-1003">Cell membrane</keyword>
<comment type="caution">
    <text evidence="7">The sequence shown here is derived from an EMBL/GenBank/DDBJ whole genome shotgun (WGS) entry which is preliminary data.</text>
</comment>
<keyword evidence="4 6" id="KW-1133">Transmembrane helix</keyword>
<dbReference type="Proteomes" id="UP001501302">
    <property type="component" value="Unassembled WGS sequence"/>
</dbReference>
<feature type="transmembrane region" description="Helical" evidence="6">
    <location>
        <begin position="198"/>
        <end position="220"/>
    </location>
</feature>
<dbReference type="Pfam" id="PF03706">
    <property type="entry name" value="LPG_synthase_TM"/>
    <property type="match status" value="1"/>
</dbReference>
<evidence type="ECO:0000256" key="3">
    <source>
        <dbReference type="ARBA" id="ARBA00022692"/>
    </source>
</evidence>
<feature type="transmembrane region" description="Helical" evidence="6">
    <location>
        <begin position="119"/>
        <end position="141"/>
    </location>
</feature>
<keyword evidence="3 6" id="KW-0812">Transmembrane</keyword>
<name>A0ABP9GH82_9FLAO</name>
<evidence type="ECO:0000256" key="1">
    <source>
        <dbReference type="ARBA" id="ARBA00004651"/>
    </source>
</evidence>
<evidence type="ECO:0000256" key="5">
    <source>
        <dbReference type="ARBA" id="ARBA00023136"/>
    </source>
</evidence>
<feature type="transmembrane region" description="Helical" evidence="6">
    <location>
        <begin position="232"/>
        <end position="252"/>
    </location>
</feature>
<organism evidence="7 8">
    <name type="scientific">Algibacter agarivorans</name>
    <dbReference type="NCBI Taxonomy" id="1109741"/>
    <lineage>
        <taxon>Bacteria</taxon>
        <taxon>Pseudomonadati</taxon>
        <taxon>Bacteroidota</taxon>
        <taxon>Flavobacteriia</taxon>
        <taxon>Flavobacteriales</taxon>
        <taxon>Flavobacteriaceae</taxon>
        <taxon>Algibacter</taxon>
    </lineage>
</organism>
<gene>
    <name evidence="7" type="ORF">GCM10023314_10570</name>
</gene>